<dbReference type="GO" id="GO:0043093">
    <property type="term" value="P:FtsZ-dependent cytokinesis"/>
    <property type="evidence" value="ECO:0007669"/>
    <property type="project" value="TreeGrafter"/>
</dbReference>
<evidence type="ECO:0000256" key="6">
    <source>
        <dbReference type="ARBA" id="ARBA00023306"/>
    </source>
</evidence>
<dbReference type="GO" id="GO:0030428">
    <property type="term" value="C:cell septum"/>
    <property type="evidence" value="ECO:0007669"/>
    <property type="project" value="TreeGrafter"/>
</dbReference>
<evidence type="ECO:0000256" key="3">
    <source>
        <dbReference type="ARBA" id="ARBA00022692"/>
    </source>
</evidence>
<dbReference type="HAMAP" id="MF_00599">
    <property type="entry name" value="FtsB"/>
    <property type="match status" value="1"/>
</dbReference>
<reference evidence="8" key="1">
    <citation type="submission" date="2018-06" db="EMBL/GenBank/DDBJ databases">
        <authorList>
            <person name="Zhirakovskaya E."/>
        </authorList>
    </citation>
    <scope>NUCLEOTIDE SEQUENCE</scope>
</reference>
<evidence type="ECO:0000256" key="7">
    <source>
        <dbReference type="SAM" id="Coils"/>
    </source>
</evidence>
<evidence type="ECO:0000256" key="1">
    <source>
        <dbReference type="ARBA" id="ARBA00022475"/>
    </source>
</evidence>
<dbReference type="PANTHER" id="PTHR37485">
    <property type="entry name" value="CELL DIVISION PROTEIN FTSB"/>
    <property type="match status" value="1"/>
</dbReference>
<organism evidence="8">
    <name type="scientific">hydrothermal vent metagenome</name>
    <dbReference type="NCBI Taxonomy" id="652676"/>
    <lineage>
        <taxon>unclassified sequences</taxon>
        <taxon>metagenomes</taxon>
        <taxon>ecological metagenomes</taxon>
    </lineage>
</organism>
<feature type="coiled-coil region" evidence="7">
    <location>
        <begin position="29"/>
        <end position="56"/>
    </location>
</feature>
<evidence type="ECO:0000256" key="5">
    <source>
        <dbReference type="ARBA" id="ARBA00023136"/>
    </source>
</evidence>
<evidence type="ECO:0000256" key="2">
    <source>
        <dbReference type="ARBA" id="ARBA00022618"/>
    </source>
</evidence>
<name>A0A3B0ZIY7_9ZZZZ</name>
<keyword evidence="6" id="KW-0131">Cell cycle</keyword>
<dbReference type="InterPro" id="IPR007060">
    <property type="entry name" value="FtsL/DivIC"/>
</dbReference>
<keyword evidence="1" id="KW-1003">Cell membrane</keyword>
<keyword evidence="2 8" id="KW-0132">Cell division</keyword>
<sequence length="96" mass="10951">MKFLITILLVLILLLQYDLWFGESSLVTVWKLESSIETQRSENQKLKERNSALAGEVIDLKKGKQAVEERARSELGMIKKGETFIQIVEPTVSSKK</sequence>
<keyword evidence="3" id="KW-0812">Transmembrane</keyword>
<evidence type="ECO:0000256" key="4">
    <source>
        <dbReference type="ARBA" id="ARBA00022989"/>
    </source>
</evidence>
<keyword evidence="5" id="KW-0472">Membrane</keyword>
<dbReference type="InterPro" id="IPR023081">
    <property type="entry name" value="Cell_div_FtsB"/>
</dbReference>
<keyword evidence="4" id="KW-1133">Transmembrane helix</keyword>
<proteinExistence type="inferred from homology"/>
<dbReference type="PANTHER" id="PTHR37485:SF1">
    <property type="entry name" value="CELL DIVISION PROTEIN FTSB"/>
    <property type="match status" value="1"/>
</dbReference>
<protein>
    <submittedName>
        <fullName evidence="8">Cell division protein DivIC (FtsB), stabilizes FtsL against RasP cleavage</fullName>
    </submittedName>
</protein>
<dbReference type="Pfam" id="PF04977">
    <property type="entry name" value="DivIC"/>
    <property type="match status" value="1"/>
</dbReference>
<keyword evidence="7" id="KW-0175">Coiled coil</keyword>
<dbReference type="EMBL" id="UOFS01000013">
    <property type="protein sequence ID" value="VAW93438.1"/>
    <property type="molecule type" value="Genomic_DNA"/>
</dbReference>
<dbReference type="AlphaFoldDB" id="A0A3B0ZIY7"/>
<gene>
    <name evidence="8" type="ORF">MNBD_GAMMA22-728</name>
</gene>
<evidence type="ECO:0000313" key="8">
    <source>
        <dbReference type="EMBL" id="VAW93438.1"/>
    </source>
</evidence>
<accession>A0A3B0ZIY7</accession>
<dbReference type="NCBIfam" id="NF002058">
    <property type="entry name" value="PRK00888.1"/>
    <property type="match status" value="1"/>
</dbReference>